<dbReference type="SMART" id="SM00342">
    <property type="entry name" value="HTH_ARAC"/>
    <property type="match status" value="1"/>
</dbReference>
<reference evidence="6 7" key="1">
    <citation type="submission" date="2016-07" db="EMBL/GenBank/DDBJ databases">
        <title>Revisiting the Taxonomy of the Elizabethkingia Genus based on Whole-Genome Sequencing, Optical Mapping, and MALDI-TOF.</title>
        <authorList>
            <person name="Nicholson A.C."/>
        </authorList>
    </citation>
    <scope>NUCLEOTIDE SEQUENCE [LARGE SCALE GENOMIC DNA]</scope>
    <source>
        <strain evidence="6 7">C1558</strain>
    </source>
</reference>
<dbReference type="SUPFAM" id="SSF46689">
    <property type="entry name" value="Homeodomain-like"/>
    <property type="match status" value="1"/>
</dbReference>
<comment type="caution">
    <text evidence="6">The sequence shown here is derived from an EMBL/GenBank/DDBJ whole genome shotgun (WGS) entry which is preliminary data.</text>
</comment>
<dbReference type="SUPFAM" id="SSF48452">
    <property type="entry name" value="TPR-like"/>
    <property type="match status" value="1"/>
</dbReference>
<gene>
    <name evidence="6" type="ORF">BB021_18105</name>
</gene>
<evidence type="ECO:0000256" key="1">
    <source>
        <dbReference type="ARBA" id="ARBA00023015"/>
    </source>
</evidence>
<feature type="domain" description="HTH araC/xylS-type" evidence="5">
    <location>
        <begin position="450"/>
        <end position="558"/>
    </location>
</feature>
<dbReference type="EMBL" id="MBDS01000001">
    <property type="protein sequence ID" value="OPB94516.1"/>
    <property type="molecule type" value="Genomic_DNA"/>
</dbReference>
<evidence type="ECO:0000313" key="6">
    <source>
        <dbReference type="EMBL" id="OPB94516.1"/>
    </source>
</evidence>
<name>A0ABX3NFD0_9FLAO</name>
<keyword evidence="1" id="KW-0805">Transcription regulation</keyword>
<protein>
    <recommendedName>
        <fullName evidence="5">HTH araC/xylS-type domain-containing protein</fullName>
    </recommendedName>
</protein>
<keyword evidence="4" id="KW-1133">Transmembrane helix</keyword>
<dbReference type="PANTHER" id="PTHR43280:SF2">
    <property type="entry name" value="HTH-TYPE TRANSCRIPTIONAL REGULATOR EXSA"/>
    <property type="match status" value="1"/>
</dbReference>
<keyword evidence="4" id="KW-0472">Membrane</keyword>
<dbReference type="Gene3D" id="1.10.10.60">
    <property type="entry name" value="Homeodomain-like"/>
    <property type="match status" value="2"/>
</dbReference>
<keyword evidence="3" id="KW-0804">Transcription</keyword>
<evidence type="ECO:0000256" key="4">
    <source>
        <dbReference type="SAM" id="Phobius"/>
    </source>
</evidence>
<evidence type="ECO:0000256" key="3">
    <source>
        <dbReference type="ARBA" id="ARBA00023163"/>
    </source>
</evidence>
<evidence type="ECO:0000313" key="7">
    <source>
        <dbReference type="Proteomes" id="UP000190016"/>
    </source>
</evidence>
<evidence type="ECO:0000259" key="5">
    <source>
        <dbReference type="PROSITE" id="PS01124"/>
    </source>
</evidence>
<dbReference type="InterPro" id="IPR011990">
    <property type="entry name" value="TPR-like_helical_dom_sf"/>
</dbReference>
<dbReference type="Pfam" id="PF12833">
    <property type="entry name" value="HTH_18"/>
    <property type="match status" value="1"/>
</dbReference>
<accession>A0ABX3NFD0</accession>
<keyword evidence="7" id="KW-1185">Reference proteome</keyword>
<dbReference type="InterPro" id="IPR009057">
    <property type="entry name" value="Homeodomain-like_sf"/>
</dbReference>
<dbReference type="PANTHER" id="PTHR43280">
    <property type="entry name" value="ARAC-FAMILY TRANSCRIPTIONAL REGULATOR"/>
    <property type="match status" value="1"/>
</dbReference>
<keyword evidence="2" id="KW-0238">DNA-binding</keyword>
<proteinExistence type="predicted"/>
<dbReference type="PROSITE" id="PS01124">
    <property type="entry name" value="HTH_ARAC_FAMILY_2"/>
    <property type="match status" value="1"/>
</dbReference>
<dbReference type="RefSeq" id="WP_165689501.1">
    <property type="nucleotide sequence ID" value="NZ_MBDS01000001.1"/>
</dbReference>
<feature type="transmembrane region" description="Helical" evidence="4">
    <location>
        <begin position="378"/>
        <end position="396"/>
    </location>
</feature>
<keyword evidence="4" id="KW-0812">Transmembrane</keyword>
<dbReference type="Proteomes" id="UP000190016">
    <property type="component" value="Unassembled WGS sequence"/>
</dbReference>
<dbReference type="InterPro" id="IPR018060">
    <property type="entry name" value="HTH_AraC"/>
</dbReference>
<organism evidence="6 7">
    <name type="scientific">Elizabethkingia ursingii</name>
    <dbReference type="NCBI Taxonomy" id="1756150"/>
    <lineage>
        <taxon>Bacteria</taxon>
        <taxon>Pseudomonadati</taxon>
        <taxon>Bacteroidota</taxon>
        <taxon>Flavobacteriia</taxon>
        <taxon>Flavobacteriales</taxon>
        <taxon>Weeksellaceae</taxon>
        <taxon>Elizabethkingia</taxon>
    </lineage>
</organism>
<evidence type="ECO:0000256" key="2">
    <source>
        <dbReference type="ARBA" id="ARBA00023125"/>
    </source>
</evidence>
<sequence>MLFFFSFLSTSLYYPQDIKKVYIRDSLKNKSFNHLEQAYFKALENNKIQARLYAGKMLNKAKYERNYNEVTKAYLLLYKVENQQSSSAHLDSMIINAKKIKSSDYLSTGYLHKGNNDYHNGDYSRALFNYLEAGKYVKNNSDMSRMLDFYIGLLKLEVKEYEEAIQLFLSYKEYIERKKIKDKHDYINCICALSYAYSKVNDLKSSDYYVDFGFLKNKEIKDETSDSFLHMVKGINAYKRREYNKALADLRVASKIIRNDFFSLQIYYLSEYYIGRIYYMCNDDRFINQFEKVDNIMLKTKCITGELKEIYPILIDYYKKPNDKKKQLYYIERLLVVDKILNKKNDYIIAEISKKYDTPKLSRKKNLSEVLDSENYTLTWLMATSTIVIGGILIFIKYKTKKLRNNKVPLFITDFECIENIEIPERISDDIINNDIIRDKKTPISEDNLKRINTRLNEFESKKHFLDKNINLYDLSKKFNTNRVYLSKSVNELKGLSFPQYLNKLRIQYIVKELKENKNLRKLTIAAIAEKGGYNNAEAFSKSFKKYVGTLPSCFIKDLENNNLS</sequence>